<dbReference type="SUPFAM" id="SSF54427">
    <property type="entry name" value="NTF2-like"/>
    <property type="match status" value="1"/>
</dbReference>
<dbReference type="EMBL" id="AZFV01000033">
    <property type="protein sequence ID" value="KRM14705.1"/>
    <property type="molecule type" value="Genomic_DNA"/>
</dbReference>
<keyword evidence="2" id="KW-1185">Reference proteome</keyword>
<accession>A0A0R1W9Z3</accession>
<organism evidence="1 2">
    <name type="scientific">Companilactobacillus nantensis DSM 16982</name>
    <dbReference type="NCBI Taxonomy" id="1423774"/>
    <lineage>
        <taxon>Bacteria</taxon>
        <taxon>Bacillati</taxon>
        <taxon>Bacillota</taxon>
        <taxon>Bacilli</taxon>
        <taxon>Lactobacillales</taxon>
        <taxon>Lactobacillaceae</taxon>
        <taxon>Companilactobacillus</taxon>
    </lineage>
</organism>
<dbReference type="InterPro" id="IPR032710">
    <property type="entry name" value="NTF2-like_dom_sf"/>
</dbReference>
<dbReference type="RefSeq" id="WP_057892984.1">
    <property type="nucleotide sequence ID" value="NZ_AZFV01000033.1"/>
</dbReference>
<evidence type="ECO:0000313" key="1">
    <source>
        <dbReference type="EMBL" id="KRM14705.1"/>
    </source>
</evidence>
<name>A0A0R1W9Z3_9LACO</name>
<protein>
    <recommendedName>
        <fullName evidence="3">SnoaL-like domain-containing protein</fullName>
    </recommendedName>
</protein>
<comment type="caution">
    <text evidence="1">The sequence shown here is derived from an EMBL/GenBank/DDBJ whole genome shotgun (WGS) entry which is preliminary data.</text>
</comment>
<proteinExistence type="predicted"/>
<evidence type="ECO:0008006" key="3">
    <source>
        <dbReference type="Google" id="ProtNLM"/>
    </source>
</evidence>
<dbReference type="Gene3D" id="3.10.450.50">
    <property type="match status" value="1"/>
</dbReference>
<sequence>MENYPSGYNKYSVYFLNLMMKGIKDDVDADSFWDAISDNATFTFHYHFPDFPRQMTKSEYKTWFKSYSAPETGADFLNIYKDSTAGITTLVMEYSVHYDQYPDMNFLSIAKIKNKQVIQWDDYLDTSNIK</sequence>
<evidence type="ECO:0000313" key="2">
    <source>
        <dbReference type="Proteomes" id="UP000051302"/>
    </source>
</evidence>
<dbReference type="AlphaFoldDB" id="A0A0R1W9Z3"/>
<reference evidence="1 2" key="1">
    <citation type="journal article" date="2015" name="Genome Announc.">
        <title>Expanding the biotechnology potential of lactobacilli through comparative genomics of 213 strains and associated genera.</title>
        <authorList>
            <person name="Sun Z."/>
            <person name="Harris H.M."/>
            <person name="McCann A."/>
            <person name="Guo C."/>
            <person name="Argimon S."/>
            <person name="Zhang W."/>
            <person name="Yang X."/>
            <person name="Jeffery I.B."/>
            <person name="Cooney J.C."/>
            <person name="Kagawa T.F."/>
            <person name="Liu W."/>
            <person name="Song Y."/>
            <person name="Salvetti E."/>
            <person name="Wrobel A."/>
            <person name="Rasinkangas P."/>
            <person name="Parkhill J."/>
            <person name="Rea M.C."/>
            <person name="O'Sullivan O."/>
            <person name="Ritari J."/>
            <person name="Douillard F.P."/>
            <person name="Paul Ross R."/>
            <person name="Yang R."/>
            <person name="Briner A.E."/>
            <person name="Felis G.E."/>
            <person name="de Vos W.M."/>
            <person name="Barrangou R."/>
            <person name="Klaenhammer T.R."/>
            <person name="Caufield P.W."/>
            <person name="Cui Y."/>
            <person name="Zhang H."/>
            <person name="O'Toole P.W."/>
        </authorList>
    </citation>
    <scope>NUCLEOTIDE SEQUENCE [LARGE SCALE GENOMIC DNA]</scope>
    <source>
        <strain evidence="1 2">DSM 16982</strain>
    </source>
</reference>
<dbReference type="PATRIC" id="fig|1423774.3.peg.1764"/>
<dbReference type="Proteomes" id="UP000051302">
    <property type="component" value="Unassembled WGS sequence"/>
</dbReference>
<gene>
    <name evidence="1" type="ORF">FD31_GL001701</name>
</gene>
<dbReference type="STRING" id="1423774.FD31_GL001701"/>